<protein>
    <recommendedName>
        <fullName evidence="1">SLH domain-containing protein</fullName>
    </recommendedName>
</protein>
<feature type="domain" description="SLH" evidence="1">
    <location>
        <begin position="97"/>
        <end position="157"/>
    </location>
</feature>
<feature type="domain" description="SLH" evidence="1">
    <location>
        <begin position="33"/>
        <end position="96"/>
    </location>
</feature>
<dbReference type="EMBL" id="LQYW01000042">
    <property type="protein sequence ID" value="KYD31174.1"/>
    <property type="molecule type" value="Genomic_DNA"/>
</dbReference>
<dbReference type="PANTHER" id="PTHR43308:SF5">
    <property type="entry name" value="S-LAYER PROTEIN _ PEPTIDOGLYCAN ENDO-BETA-N-ACETYLGLUCOSAMINIDASE"/>
    <property type="match status" value="1"/>
</dbReference>
<feature type="domain" description="SLH" evidence="1">
    <location>
        <begin position="158"/>
        <end position="210"/>
    </location>
</feature>
<reference evidence="2 3" key="1">
    <citation type="submission" date="2016-01" db="EMBL/GenBank/DDBJ databases">
        <title>Draft Genome Sequences of Seven Thermophilic Sporeformers Isolated from Foods.</title>
        <authorList>
            <person name="Berendsen E.M."/>
            <person name="Wells-Bennik M.H."/>
            <person name="Krawcyk A.O."/>
            <person name="De Jong A."/>
            <person name="Holsappel S."/>
            <person name="Eijlander R.T."/>
            <person name="Kuipers O.P."/>
        </authorList>
    </citation>
    <scope>NUCLEOTIDE SEQUENCE [LARGE SCALE GENOMIC DNA]</scope>
    <source>
        <strain evidence="2 3">B4110</strain>
    </source>
</reference>
<evidence type="ECO:0000259" key="1">
    <source>
        <dbReference type="PROSITE" id="PS51272"/>
    </source>
</evidence>
<gene>
    <name evidence="2" type="ORF">B4110_3685</name>
</gene>
<proteinExistence type="predicted"/>
<sequence length="1231" mass="137330">MKRTKQLLSVTIIAVYMLFVLSPFIQTVAASSNQTSRFKDISDHWAKQSIEKLASLGIIRGYSDGTFRPEKEVTRAQFVAMTVRLLGYEAKETGQTFKDVPKNHWAYPVIQAAIEKKVITKEDFGNTFGPDKPINREEMAFIISRALQLKPENIQSIPFKDKKDIHKNADLVAAAVKAGIIKGHSDQTFGPKENLTRAQASVVLVRMYDYINGVFFKDLDNHWAKDSIQRLVDLGIIKGYEDGTFRPENKVTRAQFVAMVVRMMGYKPQEQAQSFVDVPKSHWAYPIVQAAIENGILIRNEYNQNFEPDKSLTRQEMGMIIARTLRLKPEDPSILSFKDKDKITHGKELLAAVVKARLITGHSDGTFGPNETLTRGQAAVVLSRLYDYAVSAEDPNVPTPSPDRGTVDKIETFDTVKEIKGQIATTLESVENNDSTFVFKGTPSAITTLKPGDIFTLEPSEKYPSGFAEKVVSVTVQDGKTIVRTTDPDITEVFKEIDIQEKKPVSFDDLIPIEIPEGVSLEPLVEDDTELEDSNQYLLAQKKDYLSSSIVQREMVSASKNKKELDITAKDFQLSLRKLKIPVGDHTVEISGAVKFPKTMLNVDLDYRFSKLKSLKTEFITNPEITVTVSAPSSKNQTKENNGITYDGIDLGLDRIELGFKGNVPSWMSKEKSTGPFEKKKLIGKFYVPVYGPAGASMEVFLVVRADLTVGVEVNFVEKIKVDVGIIADKEKVKPIGKIKADNPKFLPTSTIQRSGGIQASTGAGLGMKLAIYKLDLAGLEGELGIKGEAYLRLLILGYGDKPTTDEPESEGIDWANLCYRATLGPYYEANMTIDILKKLRFIEYAKIKLAEGPKDYTFAEASNCEDNMLVATPPVLIVAPGESKEIDLGLYKYDKVELDVIKEKDKLKNDTVSYKISGDQIATVQPASDNDNYKLKVKIDPNAKQGDNAELTVTYQEKEGDKKLTKKIKIIVTTLDQIEVEPSSLSLQSGEQKSLSVKALFKKVNVEGYKEPKGIFERDITDSSDISYKTKDPTIATVNSKGVVTAGTVDQEKSTEIEISYKGITKTVPVTVKPREQASTGGGGTSGEVIDFKQQIKDIILKAEKKADETFRPEAEADNPANFEDLKPLLQDYYTDNYLDSYWKKVYENNIAWFLDPHLLYPLTEATKKQTDYTFTINSQTPTSIAASVKVPLRDNEIPGDSFTYEYKLEKIEDKWLLDDITCLNCERPE</sequence>
<feature type="domain" description="SLH" evidence="1">
    <location>
        <begin position="336"/>
        <end position="396"/>
    </location>
</feature>
<dbReference type="Gene3D" id="2.60.40.1080">
    <property type="match status" value="1"/>
</dbReference>
<feature type="domain" description="SLH" evidence="1">
    <location>
        <begin position="211"/>
        <end position="274"/>
    </location>
</feature>
<evidence type="ECO:0000313" key="3">
    <source>
        <dbReference type="Proteomes" id="UP000075324"/>
    </source>
</evidence>
<evidence type="ECO:0000313" key="2">
    <source>
        <dbReference type="EMBL" id="KYD31174.1"/>
    </source>
</evidence>
<name>A0A150N3D5_9BACL</name>
<dbReference type="InterPro" id="IPR001119">
    <property type="entry name" value="SLH_dom"/>
</dbReference>
<dbReference type="RefSeq" id="WP_062677816.1">
    <property type="nucleotide sequence ID" value="NZ_LQYW01000042.1"/>
</dbReference>
<feature type="domain" description="SLH" evidence="1">
    <location>
        <begin position="275"/>
        <end position="335"/>
    </location>
</feature>
<dbReference type="AlphaFoldDB" id="A0A150N3D5"/>
<dbReference type="InterPro" id="IPR051465">
    <property type="entry name" value="Cell_Envelope_Struct_Comp"/>
</dbReference>
<organism evidence="2 3">
    <name type="scientific">Parageobacillus toebii</name>
    <dbReference type="NCBI Taxonomy" id="153151"/>
    <lineage>
        <taxon>Bacteria</taxon>
        <taxon>Bacillati</taxon>
        <taxon>Bacillota</taxon>
        <taxon>Bacilli</taxon>
        <taxon>Bacillales</taxon>
        <taxon>Anoxybacillaceae</taxon>
        <taxon>Parageobacillus</taxon>
    </lineage>
</organism>
<dbReference type="PATRIC" id="fig|153151.4.peg.2716"/>
<dbReference type="PROSITE" id="PS51272">
    <property type="entry name" value="SLH"/>
    <property type="match status" value="6"/>
</dbReference>
<dbReference type="PANTHER" id="PTHR43308">
    <property type="entry name" value="OUTER MEMBRANE PROTEIN ALPHA-RELATED"/>
    <property type="match status" value="1"/>
</dbReference>
<dbReference type="Proteomes" id="UP000075324">
    <property type="component" value="Unassembled WGS sequence"/>
</dbReference>
<accession>A0A150N3D5</accession>
<comment type="caution">
    <text evidence="2">The sequence shown here is derived from an EMBL/GenBank/DDBJ whole genome shotgun (WGS) entry which is preliminary data.</text>
</comment>
<dbReference type="Pfam" id="PF00395">
    <property type="entry name" value="SLH"/>
    <property type="match status" value="6"/>
</dbReference>